<sequence length="377" mass="42528">MSSLLIRRVLSGCLVLLAACTDPYMPEVITSPPSYLVVDGFLNAQGVTTINLSRTYAVASKATQPVETQATAYIEDEAGTRLPLTEGTVKGTYTSAAQTLNPARKYRLHLRTQAGKEYVSDYVPVKITPAFDAVDWRAEREGLGIYVSTHDDANATQYYRWEYEETWEIIPPLRPSLEFLNNNIIPIRVPYPTVCWGTERSPIVQLTKTTSLSQDVVSNFLLRRLPQNSDRIFRRYSLLVQQHALTKEEYAYWDLLRKNTESIGTLFDPQPAQLTGNVHCVNSPDDLAMGFVGAHTLQQRRIFVERTQLPFSWPFNDGFTGCYPPDTLDLSKVKNPFQIFRSGVALPVGQIPKGYTISTLDCVDCRRKGTTVRPSFW</sequence>
<dbReference type="RefSeq" id="WP_243516713.1">
    <property type="nucleotide sequence ID" value="NZ_CP094534.1"/>
</dbReference>
<keyword evidence="3" id="KW-1185">Reference proteome</keyword>
<accession>A0ABY4B7L8</accession>
<dbReference type="PROSITE" id="PS51257">
    <property type="entry name" value="PROKAR_LIPOPROTEIN"/>
    <property type="match status" value="1"/>
</dbReference>
<keyword evidence="1" id="KW-0732">Signal</keyword>
<proteinExistence type="predicted"/>
<dbReference type="InterPro" id="IPR025345">
    <property type="entry name" value="DUF4249"/>
</dbReference>
<dbReference type="EMBL" id="CP094534">
    <property type="protein sequence ID" value="UOE35166.1"/>
    <property type="molecule type" value="Genomic_DNA"/>
</dbReference>
<gene>
    <name evidence="2" type="ORF">MTP16_05820</name>
</gene>
<protein>
    <submittedName>
        <fullName evidence="2">DUF4249 domain-containing protein</fullName>
    </submittedName>
</protein>
<feature type="chain" id="PRO_5046367933" evidence="1">
    <location>
        <begin position="19"/>
        <end position="377"/>
    </location>
</feature>
<evidence type="ECO:0000313" key="2">
    <source>
        <dbReference type="EMBL" id="UOE35166.1"/>
    </source>
</evidence>
<name>A0ABY4B7L8_9BACT</name>
<evidence type="ECO:0000313" key="3">
    <source>
        <dbReference type="Proteomes" id="UP000831390"/>
    </source>
</evidence>
<reference evidence="2 3" key="1">
    <citation type="submission" date="2022-03" db="EMBL/GenBank/DDBJ databases">
        <title>Hymenobactersp. isolated from the air.</title>
        <authorList>
            <person name="Won M."/>
            <person name="Kwon S.-W."/>
        </authorList>
    </citation>
    <scope>NUCLEOTIDE SEQUENCE [LARGE SCALE GENOMIC DNA]</scope>
    <source>
        <strain evidence="2 3">KACC 22596</strain>
    </source>
</reference>
<evidence type="ECO:0000256" key="1">
    <source>
        <dbReference type="SAM" id="SignalP"/>
    </source>
</evidence>
<dbReference type="Proteomes" id="UP000831390">
    <property type="component" value="Chromosome"/>
</dbReference>
<dbReference type="Pfam" id="PF14054">
    <property type="entry name" value="DUF4249"/>
    <property type="match status" value="1"/>
</dbReference>
<organism evidence="2 3">
    <name type="scientific">Hymenobacter monticola</name>
    <dbReference type="NCBI Taxonomy" id="1705399"/>
    <lineage>
        <taxon>Bacteria</taxon>
        <taxon>Pseudomonadati</taxon>
        <taxon>Bacteroidota</taxon>
        <taxon>Cytophagia</taxon>
        <taxon>Cytophagales</taxon>
        <taxon>Hymenobacteraceae</taxon>
        <taxon>Hymenobacter</taxon>
    </lineage>
</organism>
<feature type="signal peptide" evidence="1">
    <location>
        <begin position="1"/>
        <end position="18"/>
    </location>
</feature>